<dbReference type="HAMAP" id="MF_00316">
    <property type="entry name" value="MobA"/>
    <property type="match status" value="1"/>
</dbReference>
<keyword evidence="4 8" id="KW-0547">Nucleotide-binding</keyword>
<evidence type="ECO:0000256" key="6">
    <source>
        <dbReference type="ARBA" id="ARBA00023134"/>
    </source>
</evidence>
<dbReference type="RefSeq" id="WP_068589924.1">
    <property type="nucleotide sequence ID" value="NZ_LRXL01000026.1"/>
</dbReference>
<dbReference type="SUPFAM" id="SSF53448">
    <property type="entry name" value="Nucleotide-diphospho-sugar transferases"/>
    <property type="match status" value="1"/>
</dbReference>
<dbReference type="CDD" id="cd02503">
    <property type="entry name" value="MobA"/>
    <property type="match status" value="1"/>
</dbReference>
<comment type="domain">
    <text evidence="8">The N-terminal domain determines nucleotide recognition and specific binding, while the C-terminal domain determines the specific binding to the target protein.</text>
</comment>
<dbReference type="Pfam" id="PF03266">
    <property type="entry name" value="NTPase_1"/>
    <property type="match status" value="1"/>
</dbReference>
<dbReference type="EC" id="2.7.7.77" evidence="8"/>
<feature type="domain" description="MobA-like NTP transferase" evidence="9">
    <location>
        <begin position="166"/>
        <end position="320"/>
    </location>
</feature>
<dbReference type="GO" id="GO:0046872">
    <property type="term" value="F:metal ion binding"/>
    <property type="evidence" value="ECO:0007669"/>
    <property type="project" value="UniProtKB-KW"/>
</dbReference>
<dbReference type="GO" id="GO:0005525">
    <property type="term" value="F:GTP binding"/>
    <property type="evidence" value="ECO:0007669"/>
    <property type="project" value="UniProtKB-UniRule"/>
</dbReference>
<feature type="binding site" evidence="8">
    <location>
        <position position="259"/>
    </location>
    <ligand>
        <name>GTP</name>
        <dbReference type="ChEBI" id="CHEBI:37565"/>
    </ligand>
</feature>
<dbReference type="GO" id="GO:0005737">
    <property type="term" value="C:cytoplasm"/>
    <property type="evidence" value="ECO:0007669"/>
    <property type="project" value="UniProtKB-SubCell"/>
</dbReference>
<dbReference type="InterPro" id="IPR029044">
    <property type="entry name" value="Nucleotide-diphossugar_trans"/>
</dbReference>
<dbReference type="OrthoDB" id="9788394at2"/>
<comment type="catalytic activity">
    <reaction evidence="8">
        <text>Mo-molybdopterin + GTP + H(+) = Mo-molybdopterin guanine dinucleotide + diphosphate</text>
        <dbReference type="Rhea" id="RHEA:34243"/>
        <dbReference type="ChEBI" id="CHEBI:15378"/>
        <dbReference type="ChEBI" id="CHEBI:33019"/>
        <dbReference type="ChEBI" id="CHEBI:37565"/>
        <dbReference type="ChEBI" id="CHEBI:71302"/>
        <dbReference type="ChEBI" id="CHEBI:71310"/>
        <dbReference type="EC" id="2.7.7.77"/>
    </reaction>
</comment>
<proteinExistence type="inferred from homology"/>
<keyword evidence="3 8" id="KW-0479">Metal-binding</keyword>
<name>A0A167IPD7_9FLAO</name>
<evidence type="ECO:0000256" key="5">
    <source>
        <dbReference type="ARBA" id="ARBA00022842"/>
    </source>
</evidence>
<dbReference type="GO" id="GO:0017111">
    <property type="term" value="F:ribonucleoside triphosphate phosphatase activity"/>
    <property type="evidence" value="ECO:0007669"/>
    <property type="project" value="InterPro"/>
</dbReference>
<organism evidence="10 11">
    <name type="scientific">Cochleicola gelatinilyticus</name>
    <dbReference type="NCBI Taxonomy" id="1763537"/>
    <lineage>
        <taxon>Bacteria</taxon>
        <taxon>Pseudomonadati</taxon>
        <taxon>Bacteroidota</taxon>
        <taxon>Flavobacteriia</taxon>
        <taxon>Flavobacteriales</taxon>
        <taxon>Flavobacteriaceae</taxon>
        <taxon>Cochleicola</taxon>
    </lineage>
</organism>
<feature type="binding site" evidence="8">
    <location>
        <position position="228"/>
    </location>
    <ligand>
        <name>GTP</name>
        <dbReference type="ChEBI" id="CHEBI:37565"/>
    </ligand>
</feature>
<dbReference type="GO" id="GO:0006777">
    <property type="term" value="P:Mo-molybdopterin cofactor biosynthetic process"/>
    <property type="evidence" value="ECO:0007669"/>
    <property type="project" value="UniProtKB-KW"/>
</dbReference>
<dbReference type="Pfam" id="PF12804">
    <property type="entry name" value="NTP_transf_3"/>
    <property type="match status" value="1"/>
</dbReference>
<comment type="caution">
    <text evidence="10">The sequence shown here is derived from an EMBL/GenBank/DDBJ whole genome shotgun (WGS) entry which is preliminary data.</text>
</comment>
<comment type="function">
    <text evidence="8">Transfers a GMP moiety from GTP to Mo-molybdopterin (Mo-MPT) cofactor (Moco or molybdenum cofactor) to form Mo-molybdopterin guanine dinucleotide (Mo-MGD) cofactor.</text>
</comment>
<gene>
    <name evidence="8" type="primary">mobA</name>
    <name evidence="10" type="ORF">ULVI_03820</name>
</gene>
<keyword evidence="5 8" id="KW-0460">Magnesium</keyword>
<keyword evidence="6 8" id="KW-0342">GTP-binding</keyword>
<evidence type="ECO:0000256" key="7">
    <source>
        <dbReference type="ARBA" id="ARBA00023150"/>
    </source>
</evidence>
<comment type="caution">
    <text evidence="8">Lacks conserved residue(s) required for the propagation of feature annotation.</text>
</comment>
<keyword evidence="2 8" id="KW-0808">Transferase</keyword>
<comment type="cofactor">
    <cofactor evidence="8">
        <name>Mg(2+)</name>
        <dbReference type="ChEBI" id="CHEBI:18420"/>
    </cofactor>
</comment>
<dbReference type="InterPro" id="IPR013482">
    <property type="entry name" value="Molybde_CF_guanTrfase"/>
</dbReference>
<dbReference type="InterPro" id="IPR027417">
    <property type="entry name" value="P-loop_NTPase"/>
</dbReference>
<evidence type="ECO:0000313" key="11">
    <source>
        <dbReference type="Proteomes" id="UP000077013"/>
    </source>
</evidence>
<evidence type="ECO:0000256" key="4">
    <source>
        <dbReference type="ARBA" id="ARBA00022741"/>
    </source>
</evidence>
<dbReference type="Gene3D" id="3.90.550.10">
    <property type="entry name" value="Spore Coat Polysaccharide Biosynthesis Protein SpsA, Chain A"/>
    <property type="match status" value="1"/>
</dbReference>
<dbReference type="PANTHER" id="PTHR19136:SF81">
    <property type="entry name" value="MOLYBDENUM COFACTOR GUANYLYLTRANSFERASE"/>
    <property type="match status" value="1"/>
</dbReference>
<dbReference type="Gene3D" id="3.40.50.300">
    <property type="entry name" value="P-loop containing nucleotide triphosphate hydrolases"/>
    <property type="match status" value="1"/>
</dbReference>
<evidence type="ECO:0000256" key="3">
    <source>
        <dbReference type="ARBA" id="ARBA00022723"/>
    </source>
</evidence>
<dbReference type="InterPro" id="IPR004948">
    <property type="entry name" value="Nuc-triphosphatase_THEP1"/>
</dbReference>
<keyword evidence="1 8" id="KW-0963">Cytoplasm</keyword>
<feature type="binding site" evidence="8">
    <location>
        <position position="259"/>
    </location>
    <ligand>
        <name>Mg(2+)</name>
        <dbReference type="ChEBI" id="CHEBI:18420"/>
    </ligand>
</feature>
<keyword evidence="7 8" id="KW-0501">Molybdenum cofactor biosynthesis</keyword>
<dbReference type="GO" id="GO:0061603">
    <property type="term" value="F:molybdenum cofactor guanylyltransferase activity"/>
    <property type="evidence" value="ECO:0007669"/>
    <property type="project" value="UniProtKB-EC"/>
</dbReference>
<protein>
    <recommendedName>
        <fullName evidence="8">Probable molybdenum cofactor guanylyltransferase</fullName>
        <shortName evidence="8">MoCo guanylyltransferase</shortName>
        <ecNumber evidence="8">2.7.7.77</ecNumber>
    </recommendedName>
    <alternativeName>
        <fullName evidence="8">GTP:molybdopterin guanylyltransferase</fullName>
    </alternativeName>
    <alternativeName>
        <fullName evidence="8">Mo-MPT guanylyltransferase</fullName>
    </alternativeName>
    <alternativeName>
        <fullName evidence="8">Molybdopterin guanylyltransferase</fullName>
    </alternativeName>
    <alternativeName>
        <fullName evidence="8">Molybdopterin-guanine dinucleotide synthase</fullName>
        <shortName evidence="8">MGD synthase</shortName>
    </alternativeName>
</protein>
<comment type="similarity">
    <text evidence="8">Belongs to the MobA family.</text>
</comment>
<evidence type="ECO:0000256" key="2">
    <source>
        <dbReference type="ARBA" id="ARBA00022679"/>
    </source>
</evidence>
<dbReference type="InterPro" id="IPR025877">
    <property type="entry name" value="MobA-like_NTP_Trfase"/>
</dbReference>
<accession>A0A167IPD7</accession>
<dbReference type="AlphaFoldDB" id="A0A167IPD7"/>
<evidence type="ECO:0000259" key="9">
    <source>
        <dbReference type="Pfam" id="PF12804"/>
    </source>
</evidence>
<feature type="binding site" evidence="8">
    <location>
        <position position="181"/>
    </location>
    <ligand>
        <name>GTP</name>
        <dbReference type="ChEBI" id="CHEBI:37565"/>
    </ligand>
</feature>
<evidence type="ECO:0000256" key="1">
    <source>
        <dbReference type="ARBA" id="ARBA00022490"/>
    </source>
</evidence>
<comment type="subcellular location">
    <subcellularLocation>
        <location evidence="8">Cytoplasm</location>
    </subcellularLocation>
</comment>
<dbReference type="PANTHER" id="PTHR19136">
    <property type="entry name" value="MOLYBDENUM COFACTOR GUANYLYLTRANSFERASE"/>
    <property type="match status" value="1"/>
</dbReference>
<dbReference type="STRING" id="1763537.ULVI_03820"/>
<keyword evidence="11" id="KW-1185">Reference proteome</keyword>
<sequence>MNTQVLIVSDAIGSGKTTALKEWLRTKQSIGGILTPKVNGKRVFEFLPLGETLPMEAENSGLTVGKYRFNIANFQKAESTLWNCWTDSEITTVVIDEVGPLELKKRQGFHELLVKMVATPSEVKKTLIVVVRDYCLQDFIKTYPFQHVKVCTIKEFKINSIKPPIGVVLCGGKSRRMQKDKALLEYHSMPQWNYVSHLIQPFCKEVVLSVNLQQQQTWVPDSIEHIVDKEYYKNHGPLTGVLSAIEDNKNQALLFVACDYPLLRMEHILEIMKNRAPEFDVVCYKNKDQIEPLISLFEVSAFQKLTSFFESGNDSMATFIASVRTHYISVSEVDFLKNVNHLKDFEQLKTTKQ</sequence>
<evidence type="ECO:0000256" key="8">
    <source>
        <dbReference type="HAMAP-Rule" id="MF_00316"/>
    </source>
</evidence>
<reference evidence="10 11" key="1">
    <citation type="submission" date="2016-02" db="EMBL/GenBank/DDBJ databases">
        <title>Ulvibacter sp. LPB0005, isolated from Thais luteostoma.</title>
        <authorList>
            <person name="Shin S.-K."/>
            <person name="Yi H."/>
        </authorList>
    </citation>
    <scope>NUCLEOTIDE SEQUENCE [LARGE SCALE GENOMIC DNA]</scope>
    <source>
        <strain evidence="10 11">LPB0005</strain>
    </source>
</reference>
<dbReference type="EMBL" id="LRXL01000026">
    <property type="protein sequence ID" value="OAB79877.1"/>
    <property type="molecule type" value="Genomic_DNA"/>
</dbReference>
<feature type="binding site" evidence="8">
    <location>
        <begin position="169"/>
        <end position="171"/>
    </location>
    <ligand>
        <name>GTP</name>
        <dbReference type="ChEBI" id="CHEBI:37565"/>
    </ligand>
</feature>
<dbReference type="Proteomes" id="UP000077013">
    <property type="component" value="Unassembled WGS sequence"/>
</dbReference>
<evidence type="ECO:0000313" key="10">
    <source>
        <dbReference type="EMBL" id="OAB79877.1"/>
    </source>
</evidence>